<dbReference type="GO" id="GO:0005524">
    <property type="term" value="F:ATP binding"/>
    <property type="evidence" value="ECO:0007669"/>
    <property type="project" value="InterPro"/>
</dbReference>
<dbReference type="GeneID" id="26901473"/>
<gene>
    <name evidence="3" type="ORF">ABB37_01178</name>
</gene>
<dbReference type="OMA" id="THNDLHL"/>
<dbReference type="InterPro" id="IPR011009">
    <property type="entry name" value="Kinase-like_dom_sf"/>
</dbReference>
<dbReference type="Pfam" id="PF07714">
    <property type="entry name" value="PK_Tyr_Ser-Thr"/>
    <property type="match status" value="1"/>
</dbReference>
<reference evidence="3 4" key="1">
    <citation type="submission" date="2015-07" db="EMBL/GenBank/DDBJ databases">
        <title>High-quality genome of monoxenous trypanosomatid Leptomonas pyrrhocoris.</title>
        <authorList>
            <person name="Flegontov P."/>
            <person name="Butenko A."/>
            <person name="Firsov S."/>
            <person name="Vlcek C."/>
            <person name="Logacheva M.D."/>
            <person name="Field M."/>
            <person name="Filatov D."/>
            <person name="Flegontova O."/>
            <person name="Gerasimov E."/>
            <person name="Jackson A.P."/>
            <person name="Kelly S."/>
            <person name="Opperdoes F."/>
            <person name="O'Reilly A."/>
            <person name="Votypka J."/>
            <person name="Yurchenko V."/>
            <person name="Lukes J."/>
        </authorList>
    </citation>
    <scope>NUCLEOTIDE SEQUENCE [LARGE SCALE GENOMIC DNA]</scope>
    <source>
        <strain evidence="3">H10</strain>
    </source>
</reference>
<dbReference type="Gene3D" id="1.10.510.10">
    <property type="entry name" value="Transferase(Phosphotransferase) domain 1"/>
    <property type="match status" value="1"/>
</dbReference>
<evidence type="ECO:0000313" key="4">
    <source>
        <dbReference type="Proteomes" id="UP000037923"/>
    </source>
</evidence>
<keyword evidence="4" id="KW-1185">Reference proteome</keyword>
<dbReference type="Proteomes" id="UP000037923">
    <property type="component" value="Unassembled WGS sequence"/>
</dbReference>
<dbReference type="AlphaFoldDB" id="A0A0M9G894"/>
<dbReference type="SUPFAM" id="SSF56112">
    <property type="entry name" value="Protein kinase-like (PK-like)"/>
    <property type="match status" value="1"/>
</dbReference>
<name>A0A0M9G894_LEPPY</name>
<dbReference type="GO" id="GO:0004672">
    <property type="term" value="F:protein kinase activity"/>
    <property type="evidence" value="ECO:0007669"/>
    <property type="project" value="InterPro"/>
</dbReference>
<protein>
    <recommendedName>
        <fullName evidence="2">Protein kinase domain-containing protein</fullName>
    </recommendedName>
</protein>
<organism evidence="3 4">
    <name type="scientific">Leptomonas pyrrhocoris</name>
    <name type="common">Firebug parasite</name>
    <dbReference type="NCBI Taxonomy" id="157538"/>
    <lineage>
        <taxon>Eukaryota</taxon>
        <taxon>Discoba</taxon>
        <taxon>Euglenozoa</taxon>
        <taxon>Kinetoplastea</taxon>
        <taxon>Metakinetoplastina</taxon>
        <taxon>Trypanosomatida</taxon>
        <taxon>Trypanosomatidae</taxon>
        <taxon>Leishmaniinae</taxon>
        <taxon>Leptomonas</taxon>
    </lineage>
</organism>
<dbReference type="InterPro" id="IPR001245">
    <property type="entry name" value="Ser-Thr/Tyr_kinase_cat_dom"/>
</dbReference>
<dbReference type="VEuPathDB" id="TriTrypDB:LpyrH10_02_1520"/>
<dbReference type="RefSeq" id="XP_015663106.1">
    <property type="nucleotide sequence ID" value="XM_015797586.1"/>
</dbReference>
<comment type="caution">
    <text evidence="3">The sequence shown here is derived from an EMBL/GenBank/DDBJ whole genome shotgun (WGS) entry which is preliminary data.</text>
</comment>
<dbReference type="OrthoDB" id="4062651at2759"/>
<evidence type="ECO:0000256" key="1">
    <source>
        <dbReference type="SAM" id="MobiDB-lite"/>
    </source>
</evidence>
<sequence length="554" mass="60579">MQANRNPLNLSASSAEGYLTMHGYWLQAPLANHDSILNSDDTNSSGSVCALKERNGASETMDPYYFPNSMLPVSLRGPLVEDDDEEDEEDEDKVLETGDIGDGEGEGAAFDYYFHQQGSGASAGTAARRSQLAPAAGAAEVGYGAAAAIVEDGRVPVVEEESLGDLGDIIGYGGDRGSFVCRVAFPAHLEVFQSRAPSATSPWSLSNPPHRDREAYKRYPTHISADELSFVFTAYRCAANSAHCQSAHSPFLTVEEAQYAALHLVLPDAVVTQNSMTVGLLMPLYNCSLKEFLQSFLLNSHSGSKSIGDSAMSSTYLEDTFSSEDGPRGAFNSAVKYRPIDSVEVICCIAFQVLEAIAYLNHRLPHGDAFSGYTHNDLHLDNVLVSYDGDVALCDFELVSSTPYPTHNPEIRRLPPATRQSPHGLFSETADTWAFGLMLVGLLTGVDPLFTTSIVNDFSDGPLLSRWDRSECVLDWENNIKAHVEGLLLLQDPTGRRLSEAESILSICSKCLVNRRGAEPLRAIDLLEEPMFQVYRRDFRLATRTIKTWTADKH</sequence>
<evidence type="ECO:0000259" key="2">
    <source>
        <dbReference type="PROSITE" id="PS50011"/>
    </source>
</evidence>
<feature type="region of interest" description="Disordered" evidence="1">
    <location>
        <begin position="80"/>
        <end position="103"/>
    </location>
</feature>
<accession>A0A0M9G894</accession>
<proteinExistence type="predicted"/>
<evidence type="ECO:0000313" key="3">
    <source>
        <dbReference type="EMBL" id="KPA84667.1"/>
    </source>
</evidence>
<dbReference type="EMBL" id="LGTL01000002">
    <property type="protein sequence ID" value="KPA84667.1"/>
    <property type="molecule type" value="Genomic_DNA"/>
</dbReference>
<feature type="domain" description="Protein kinase" evidence="2">
    <location>
        <begin position="217"/>
        <end position="532"/>
    </location>
</feature>
<dbReference type="PROSITE" id="PS50011">
    <property type="entry name" value="PROTEIN_KINASE_DOM"/>
    <property type="match status" value="1"/>
</dbReference>
<dbReference type="InterPro" id="IPR000719">
    <property type="entry name" value="Prot_kinase_dom"/>
</dbReference>